<dbReference type="Gene3D" id="3.30.70.100">
    <property type="match status" value="1"/>
</dbReference>
<name>A0A382JPX5_9ZZZZ</name>
<dbReference type="EMBL" id="UINC01075527">
    <property type="protein sequence ID" value="SVC13796.1"/>
    <property type="molecule type" value="Genomic_DNA"/>
</dbReference>
<dbReference type="InterPro" id="IPR011008">
    <property type="entry name" value="Dimeric_a/b-barrel"/>
</dbReference>
<dbReference type="Pfam" id="PF03992">
    <property type="entry name" value="ABM"/>
    <property type="match status" value="1"/>
</dbReference>
<organism evidence="2">
    <name type="scientific">marine metagenome</name>
    <dbReference type="NCBI Taxonomy" id="408172"/>
    <lineage>
        <taxon>unclassified sequences</taxon>
        <taxon>metagenomes</taxon>
        <taxon>ecological metagenomes</taxon>
    </lineage>
</organism>
<dbReference type="PROSITE" id="PS51725">
    <property type="entry name" value="ABM"/>
    <property type="match status" value="1"/>
</dbReference>
<gene>
    <name evidence="2" type="ORF">METZ01_LOCUS266650</name>
</gene>
<feature type="domain" description="ABM" evidence="1">
    <location>
        <begin position="3"/>
        <end position="92"/>
    </location>
</feature>
<reference evidence="2" key="1">
    <citation type="submission" date="2018-05" db="EMBL/GenBank/DDBJ databases">
        <authorList>
            <person name="Lanie J.A."/>
            <person name="Ng W.-L."/>
            <person name="Kazmierczak K.M."/>
            <person name="Andrzejewski T.M."/>
            <person name="Davidsen T.M."/>
            <person name="Wayne K.J."/>
            <person name="Tettelin H."/>
            <person name="Glass J.I."/>
            <person name="Rusch D."/>
            <person name="Podicherti R."/>
            <person name="Tsui H.-C.T."/>
            <person name="Winkler M.E."/>
        </authorList>
    </citation>
    <scope>NUCLEOTIDE SEQUENCE</scope>
</reference>
<dbReference type="InterPro" id="IPR007138">
    <property type="entry name" value="ABM_dom"/>
</dbReference>
<sequence length="97" mass="11424">MSCIVIAEFRCKPGRAKDFIELCRTNYPDTRNYEGCEYISLSFDQDDENTFVMIEQWVSKEHHRIYSEFRENDGTAEIIAPLLMAEPTFRYLNLTDA</sequence>
<protein>
    <recommendedName>
        <fullName evidence="1">ABM domain-containing protein</fullName>
    </recommendedName>
</protein>
<dbReference type="SUPFAM" id="SSF54909">
    <property type="entry name" value="Dimeric alpha+beta barrel"/>
    <property type="match status" value="1"/>
</dbReference>
<evidence type="ECO:0000259" key="1">
    <source>
        <dbReference type="PROSITE" id="PS51725"/>
    </source>
</evidence>
<proteinExistence type="predicted"/>
<dbReference type="AlphaFoldDB" id="A0A382JPX5"/>
<evidence type="ECO:0000313" key="2">
    <source>
        <dbReference type="EMBL" id="SVC13796.1"/>
    </source>
</evidence>
<accession>A0A382JPX5</accession>